<dbReference type="Proteomes" id="UP000820669">
    <property type="component" value="Unassembled WGS sequence"/>
</dbReference>
<dbReference type="InterPro" id="IPR038282">
    <property type="entry name" value="DUF2267_sf"/>
</dbReference>
<reference evidence="1 2" key="1">
    <citation type="submission" date="2020-04" db="EMBL/GenBank/DDBJ databases">
        <authorList>
            <person name="Klaysubun C."/>
            <person name="Duangmal K."/>
            <person name="Lipun K."/>
        </authorList>
    </citation>
    <scope>NUCLEOTIDE SEQUENCE [LARGE SCALE GENOMIC DNA]</scope>
    <source>
        <strain evidence="1 2">K10HN5</strain>
    </source>
</reference>
<evidence type="ECO:0000313" key="2">
    <source>
        <dbReference type="Proteomes" id="UP000820669"/>
    </source>
</evidence>
<name>A0ABX1SJT2_9PSEU</name>
<proteinExistence type="predicted"/>
<dbReference type="Gene3D" id="1.10.490.110">
    <property type="entry name" value="Uncharacterized conserved protein DUF2267"/>
    <property type="match status" value="2"/>
</dbReference>
<dbReference type="EMBL" id="JAAXLA010000078">
    <property type="protein sequence ID" value="NMI01235.1"/>
    <property type="molecule type" value="Genomic_DNA"/>
</dbReference>
<protein>
    <submittedName>
        <fullName evidence="1">DUF2267 domain-containing protein</fullName>
    </submittedName>
</protein>
<dbReference type="RefSeq" id="WP_169384697.1">
    <property type="nucleotide sequence ID" value="NZ_JAAXLA010000078.1"/>
</dbReference>
<comment type="caution">
    <text evidence="1">The sequence shown here is derived from an EMBL/GenBank/DDBJ whole genome shotgun (WGS) entry which is preliminary data.</text>
</comment>
<sequence length="245" mass="27327">MKHDEFIRRVSERAHVSAEQADTLGRAVLQTLAERITGGEADDLAAQLPPELQEPLRRPRKAPADPFGLDEFLRRVGERAGVDGELALRGTRAVLHTLRDTLPHKEFEDMVSQLPTEYRELLRVDHDEFVQKVARRAHVSVDQAQTLTRAVLQALAERISGGAAQDLAAQLPPELREPLQRPRDAHAEPIGLEEMLSRVGEGAGVDEDLARRAFRAVLLTVRDAVPRKEFEHVLGQLPKEVAKLL</sequence>
<organism evidence="1 2">
    <name type="scientific">Pseudonocardia acidicola</name>
    <dbReference type="NCBI Taxonomy" id="2724939"/>
    <lineage>
        <taxon>Bacteria</taxon>
        <taxon>Bacillati</taxon>
        <taxon>Actinomycetota</taxon>
        <taxon>Actinomycetes</taxon>
        <taxon>Pseudonocardiales</taxon>
        <taxon>Pseudonocardiaceae</taxon>
        <taxon>Pseudonocardia</taxon>
    </lineage>
</organism>
<dbReference type="InterPro" id="IPR018727">
    <property type="entry name" value="DUF2267"/>
</dbReference>
<keyword evidence="2" id="KW-1185">Reference proteome</keyword>
<gene>
    <name evidence="1" type="ORF">HF526_28640</name>
</gene>
<accession>A0ABX1SJT2</accession>
<dbReference type="Pfam" id="PF10025">
    <property type="entry name" value="DUF2267"/>
    <property type="match status" value="2"/>
</dbReference>
<evidence type="ECO:0000313" key="1">
    <source>
        <dbReference type="EMBL" id="NMI01235.1"/>
    </source>
</evidence>